<dbReference type="InterPro" id="IPR041503">
    <property type="entry name" value="AIMP2_thioredoxin"/>
</dbReference>
<dbReference type="InterPro" id="IPR042360">
    <property type="entry name" value="AIMP2"/>
</dbReference>
<protein>
    <submittedName>
        <fullName evidence="9">Aminoacyl tRNA synthase complex-interacting multifunctional protein 2-like</fullName>
    </submittedName>
</protein>
<dbReference type="SUPFAM" id="SSF47616">
    <property type="entry name" value="GST C-terminal domain-like"/>
    <property type="match status" value="1"/>
</dbReference>
<reference evidence="9" key="1">
    <citation type="submission" date="2025-08" db="UniProtKB">
        <authorList>
            <consortium name="RefSeq"/>
        </authorList>
    </citation>
    <scope>IDENTIFICATION</scope>
</reference>
<keyword evidence="5" id="KW-0539">Nucleus</keyword>
<evidence type="ECO:0000313" key="8">
    <source>
        <dbReference type="Proteomes" id="UP000695022"/>
    </source>
</evidence>
<evidence type="ECO:0000259" key="7">
    <source>
        <dbReference type="Pfam" id="PF18569"/>
    </source>
</evidence>
<dbReference type="InterPro" id="IPR036282">
    <property type="entry name" value="Glutathione-S-Trfase_C_sf"/>
</dbReference>
<gene>
    <name evidence="9" type="primary">LOC106811236</name>
</gene>
<dbReference type="Pfam" id="PF18569">
    <property type="entry name" value="Thioredoxin_16"/>
    <property type="match status" value="1"/>
</dbReference>
<dbReference type="GeneID" id="106811236"/>
<evidence type="ECO:0000256" key="4">
    <source>
        <dbReference type="ARBA" id="ARBA00022917"/>
    </source>
</evidence>
<dbReference type="InterPro" id="IPR004046">
    <property type="entry name" value="GST_C"/>
</dbReference>
<dbReference type="RefSeq" id="XP_014670275.1">
    <property type="nucleotide sequence ID" value="XM_014814789.1"/>
</dbReference>
<dbReference type="Pfam" id="PF00043">
    <property type="entry name" value="GST_C"/>
    <property type="match status" value="1"/>
</dbReference>
<feature type="domain" description="AIMP2 thioredoxin-like" evidence="7">
    <location>
        <begin position="33"/>
        <end position="117"/>
    </location>
</feature>
<keyword evidence="3" id="KW-0963">Cytoplasm</keyword>
<organism evidence="8 9">
    <name type="scientific">Priapulus caudatus</name>
    <name type="common">Priapulid worm</name>
    <dbReference type="NCBI Taxonomy" id="37621"/>
    <lineage>
        <taxon>Eukaryota</taxon>
        <taxon>Metazoa</taxon>
        <taxon>Ecdysozoa</taxon>
        <taxon>Scalidophora</taxon>
        <taxon>Priapulida</taxon>
        <taxon>Priapulimorpha</taxon>
        <taxon>Priapulimorphida</taxon>
        <taxon>Priapulidae</taxon>
        <taxon>Priapulus</taxon>
    </lineage>
</organism>
<dbReference type="Gene3D" id="1.20.1050.130">
    <property type="match status" value="1"/>
</dbReference>
<dbReference type="PANTHER" id="PTHR13438">
    <property type="entry name" value="AMINOACYL TRNA SYNTHASE COMPLEX-INTERACTING MULTIFUNCTIONAL PROTEIN"/>
    <property type="match status" value="1"/>
</dbReference>
<evidence type="ECO:0000256" key="2">
    <source>
        <dbReference type="ARBA" id="ARBA00004514"/>
    </source>
</evidence>
<evidence type="ECO:0000256" key="1">
    <source>
        <dbReference type="ARBA" id="ARBA00004123"/>
    </source>
</evidence>
<evidence type="ECO:0000256" key="3">
    <source>
        <dbReference type="ARBA" id="ARBA00022490"/>
    </source>
</evidence>
<dbReference type="Proteomes" id="UP000695022">
    <property type="component" value="Unplaced"/>
</dbReference>
<evidence type="ECO:0000256" key="5">
    <source>
        <dbReference type="ARBA" id="ARBA00023242"/>
    </source>
</evidence>
<keyword evidence="4" id="KW-0648">Protein biosynthesis</keyword>
<name>A0ABM1EDK4_PRICU</name>
<keyword evidence="8" id="KW-1185">Reference proteome</keyword>
<dbReference type="PANTHER" id="PTHR13438:SF2">
    <property type="entry name" value="AMINOACYL TRNA SYNTHASE COMPLEX-INTERACTING MULTIFUNCTIONAL PROTEIN 2"/>
    <property type="match status" value="1"/>
</dbReference>
<proteinExistence type="predicted"/>
<sequence>MTINTEPAVNVDMVPAVKQASCESGQFQHDPIDSVITMNPARPALSALVICQLLRSQEPVNISTHTHSNVTMKAPDLTATFGGNGLNLAAPVECGVRITLVWKNVERATLMASPQARRTVHGESNICRYLARHLPMNHDRHDAVTATEVDQWIDTAAALTAGSKKEIAAVVRSLNARLGANAWLAGGDMSVADVVMWGSLYRAGQVADAPNNVKKWIKSCEVNPAFASVKCLA</sequence>
<evidence type="ECO:0000313" key="9">
    <source>
        <dbReference type="RefSeq" id="XP_014670275.1"/>
    </source>
</evidence>
<evidence type="ECO:0000259" key="6">
    <source>
        <dbReference type="Pfam" id="PF00043"/>
    </source>
</evidence>
<accession>A0ABM1EDK4</accession>
<feature type="domain" description="Glutathione S-transferase C-terminal" evidence="6">
    <location>
        <begin position="159"/>
        <end position="221"/>
    </location>
</feature>
<comment type="subcellular location">
    <subcellularLocation>
        <location evidence="2">Cytoplasm</location>
        <location evidence="2">Cytosol</location>
    </subcellularLocation>
    <subcellularLocation>
        <location evidence="1">Nucleus</location>
    </subcellularLocation>
</comment>